<dbReference type="EMBL" id="OZ075124">
    <property type="protein sequence ID" value="CAL4927869.1"/>
    <property type="molecule type" value="Genomic_DNA"/>
</dbReference>
<sequence length="282" mass="31136">MGQQMTIETQESNLAAYHELLESRPRTRLHRLGLQRGRRRRRRVRLGWPVARRRRVSELRRGRRLRQHDGRGFGALGPRREDLHDLDVPEHPVLRGGAVGHVVRDGVPPRREPPVGAEEVSIPCLEARLEPVPHGLPLHRRVRARGRRLQHLPPRHAEQEGLVGGGEVAAVAAPEADGAAVRHGLDGPPRVRGRAVAVLRDVHLVLVRVQELVVVALEPHHFGPREQLHRRRVSPPGAGVPWGIDLSRRRGREGGEVGVGGVGIGMGVEVMTGDEDDGCVAC</sequence>
<evidence type="ECO:0000313" key="2">
    <source>
        <dbReference type="Proteomes" id="UP001497457"/>
    </source>
</evidence>
<organism evidence="1 2">
    <name type="scientific">Urochloa decumbens</name>
    <dbReference type="NCBI Taxonomy" id="240449"/>
    <lineage>
        <taxon>Eukaryota</taxon>
        <taxon>Viridiplantae</taxon>
        <taxon>Streptophyta</taxon>
        <taxon>Embryophyta</taxon>
        <taxon>Tracheophyta</taxon>
        <taxon>Spermatophyta</taxon>
        <taxon>Magnoliopsida</taxon>
        <taxon>Liliopsida</taxon>
        <taxon>Poales</taxon>
        <taxon>Poaceae</taxon>
        <taxon>PACMAD clade</taxon>
        <taxon>Panicoideae</taxon>
        <taxon>Panicodae</taxon>
        <taxon>Paniceae</taxon>
        <taxon>Melinidinae</taxon>
        <taxon>Urochloa</taxon>
    </lineage>
</organism>
<dbReference type="AlphaFoldDB" id="A0ABC8XN79"/>
<proteinExistence type="predicted"/>
<gene>
    <name evidence="1" type="ORF">URODEC1_LOCUS24835</name>
</gene>
<reference evidence="1 2" key="2">
    <citation type="submission" date="2024-10" db="EMBL/GenBank/DDBJ databases">
        <authorList>
            <person name="Ryan C."/>
        </authorList>
    </citation>
    <scope>NUCLEOTIDE SEQUENCE [LARGE SCALE GENOMIC DNA]</scope>
</reference>
<keyword evidence="2" id="KW-1185">Reference proteome</keyword>
<dbReference type="Proteomes" id="UP001497457">
    <property type="component" value="Chromosome 14rd"/>
</dbReference>
<reference evidence="2" key="1">
    <citation type="submission" date="2024-06" db="EMBL/GenBank/DDBJ databases">
        <authorList>
            <person name="Ryan C."/>
        </authorList>
    </citation>
    <scope>NUCLEOTIDE SEQUENCE [LARGE SCALE GENOMIC DNA]</scope>
</reference>
<name>A0ABC8XN79_9POAL</name>
<protein>
    <submittedName>
        <fullName evidence="1">Uncharacterized protein</fullName>
    </submittedName>
</protein>
<accession>A0ABC8XN79</accession>
<evidence type="ECO:0000313" key="1">
    <source>
        <dbReference type="EMBL" id="CAL4927869.1"/>
    </source>
</evidence>